<evidence type="ECO:0000313" key="1">
    <source>
        <dbReference type="EMBL" id="SER99754.1"/>
    </source>
</evidence>
<sequence>MLTMPKQHYIKDLRNREGCSINDIAKRTRTNWRTAKKYADEDQVPQELTFQKRGLMYDHDVFGKRKMYKTANIYVATCFPDVLRRLKSHRFFQSMAFAIK</sequence>
<evidence type="ECO:0000313" key="2">
    <source>
        <dbReference type="Proteomes" id="UP000199318"/>
    </source>
</evidence>
<reference evidence="2" key="1">
    <citation type="submission" date="2016-10" db="EMBL/GenBank/DDBJ databases">
        <authorList>
            <person name="de Groot N.N."/>
        </authorList>
    </citation>
    <scope>NUCLEOTIDE SEQUENCE [LARGE SCALE GENOMIC DNA]</scope>
    <source>
        <strain evidence="2">10nlg</strain>
    </source>
</reference>
<keyword evidence="2" id="KW-1185">Reference proteome</keyword>
<dbReference type="Proteomes" id="UP000199318">
    <property type="component" value="Unassembled WGS sequence"/>
</dbReference>
<gene>
    <name evidence="1" type="ORF">SAMN05444126_1111</name>
</gene>
<comment type="caution">
    <text evidence="1">The sequence shown here is derived from an EMBL/GenBank/DDBJ whole genome shotgun (WGS) entry which is preliminary data.</text>
</comment>
<accession>A0A1H9TRV1</accession>
<dbReference type="EMBL" id="FOGV01000011">
    <property type="protein sequence ID" value="SER99754.1"/>
    <property type="molecule type" value="Genomic_DNA"/>
</dbReference>
<protein>
    <recommendedName>
        <fullName evidence="3">HTH IS21-type domain-containing protein</fullName>
    </recommendedName>
</protein>
<dbReference type="STRING" id="1464123.SAMN05444126_1111"/>
<name>A0A1H9TRV1_9BACI</name>
<evidence type="ECO:0008006" key="3">
    <source>
        <dbReference type="Google" id="ProtNLM"/>
    </source>
</evidence>
<proteinExistence type="predicted"/>
<organism evidence="1 2">
    <name type="scientific">Salisediminibacterium halotolerans</name>
    <dbReference type="NCBI Taxonomy" id="517425"/>
    <lineage>
        <taxon>Bacteria</taxon>
        <taxon>Bacillati</taxon>
        <taxon>Bacillota</taxon>
        <taxon>Bacilli</taxon>
        <taxon>Bacillales</taxon>
        <taxon>Bacillaceae</taxon>
        <taxon>Salisediminibacterium</taxon>
    </lineage>
</organism>
<dbReference type="AlphaFoldDB" id="A0A1H9TRV1"/>